<keyword evidence="2" id="KW-0812">Transmembrane</keyword>
<evidence type="ECO:0000313" key="4">
    <source>
        <dbReference type="Proteomes" id="UP000616885"/>
    </source>
</evidence>
<keyword evidence="2" id="KW-1133">Transmembrane helix</keyword>
<reference evidence="3" key="1">
    <citation type="submission" date="2020-10" db="EMBL/GenBank/DDBJ databases">
        <title>High-Quality Genome Resource of Clonostachys rosea strain S41 by Oxford Nanopore Long-Read Sequencing.</title>
        <authorList>
            <person name="Wang H."/>
        </authorList>
    </citation>
    <scope>NUCLEOTIDE SEQUENCE</scope>
    <source>
        <strain evidence="3">S41</strain>
    </source>
</reference>
<feature type="transmembrane region" description="Helical" evidence="2">
    <location>
        <begin position="33"/>
        <end position="53"/>
    </location>
</feature>
<name>A0A8H7NGJ8_BIOOC</name>
<feature type="compositionally biased region" description="Polar residues" evidence="1">
    <location>
        <begin position="196"/>
        <end position="206"/>
    </location>
</feature>
<protein>
    <submittedName>
        <fullName evidence="3">Uncharacterized protein</fullName>
    </submittedName>
</protein>
<evidence type="ECO:0000256" key="2">
    <source>
        <dbReference type="SAM" id="Phobius"/>
    </source>
</evidence>
<sequence length="206" mass="22946">MLCTHSFSFTLRVHPAPDTMSVESTDRPLPERFAFIHNGAIAGAVIAPLAMLLPPRKVDLRFFVLVGTFSLSTNYLAYAYTGTSIYTRFQNRISPLFDVGLPAEAKKTRQLLQEHRQREAALKGTQGSEAQQKSGLAKAVEDVWMGGQDADWQQKRAEEHQKSLEEGKGLYGIIIDQISDVWSGTWKPQPKKTDSEPTQAPASEKK</sequence>
<feature type="region of interest" description="Disordered" evidence="1">
    <location>
        <begin position="184"/>
        <end position="206"/>
    </location>
</feature>
<comment type="caution">
    <text evidence="3">The sequence shown here is derived from an EMBL/GenBank/DDBJ whole genome shotgun (WGS) entry which is preliminary data.</text>
</comment>
<keyword evidence="2" id="KW-0472">Membrane</keyword>
<organism evidence="3 4">
    <name type="scientific">Bionectria ochroleuca</name>
    <name type="common">Gliocladium roseum</name>
    <dbReference type="NCBI Taxonomy" id="29856"/>
    <lineage>
        <taxon>Eukaryota</taxon>
        <taxon>Fungi</taxon>
        <taxon>Dikarya</taxon>
        <taxon>Ascomycota</taxon>
        <taxon>Pezizomycotina</taxon>
        <taxon>Sordariomycetes</taxon>
        <taxon>Hypocreomycetidae</taxon>
        <taxon>Hypocreales</taxon>
        <taxon>Bionectriaceae</taxon>
        <taxon>Clonostachys</taxon>
    </lineage>
</organism>
<evidence type="ECO:0000256" key="1">
    <source>
        <dbReference type="SAM" id="MobiDB-lite"/>
    </source>
</evidence>
<dbReference type="Proteomes" id="UP000616885">
    <property type="component" value="Unassembled WGS sequence"/>
</dbReference>
<dbReference type="EMBL" id="JADCTT010000003">
    <property type="protein sequence ID" value="KAF9755276.1"/>
    <property type="molecule type" value="Genomic_DNA"/>
</dbReference>
<gene>
    <name evidence="3" type="ORF">IM811_010717</name>
</gene>
<evidence type="ECO:0000313" key="3">
    <source>
        <dbReference type="EMBL" id="KAF9755276.1"/>
    </source>
</evidence>
<accession>A0A8H7NGJ8</accession>
<dbReference type="AlphaFoldDB" id="A0A8H7NGJ8"/>
<proteinExistence type="predicted"/>
<feature type="transmembrane region" description="Helical" evidence="2">
    <location>
        <begin position="60"/>
        <end position="80"/>
    </location>
</feature>